<dbReference type="Ensembl" id="ENSSFOT00015083458.1">
    <property type="protein sequence ID" value="ENSSFOP00015073055.1"/>
    <property type="gene ID" value="ENSSFOG00015013267.2"/>
</dbReference>
<feature type="transmembrane region" description="Helical" evidence="14">
    <location>
        <begin position="126"/>
        <end position="146"/>
    </location>
</feature>
<reference evidence="16 17" key="1">
    <citation type="submission" date="2019-04" db="EMBL/GenBank/DDBJ databases">
        <authorList>
            <consortium name="Wellcome Sanger Institute Data Sharing"/>
        </authorList>
    </citation>
    <scope>NUCLEOTIDE SEQUENCE [LARGE SCALE GENOMIC DNA]</scope>
</reference>
<dbReference type="AlphaFoldDB" id="A0A8C9WFF7"/>
<keyword evidence="10 14" id="KW-1133">Transmembrane helix</keyword>
<dbReference type="GO" id="GO:0042383">
    <property type="term" value="C:sarcolemma"/>
    <property type="evidence" value="ECO:0007669"/>
    <property type="project" value="UniProtKB-SubCell"/>
</dbReference>
<dbReference type="Pfam" id="PF00083">
    <property type="entry name" value="Sugar_tr"/>
    <property type="match status" value="2"/>
</dbReference>
<feature type="domain" description="Major facilitator superfamily (MFS) profile" evidence="15">
    <location>
        <begin position="21"/>
        <end position="471"/>
    </location>
</feature>
<dbReference type="GO" id="GO:0055056">
    <property type="term" value="F:D-glucose transmembrane transporter activity"/>
    <property type="evidence" value="ECO:0007669"/>
    <property type="project" value="TreeGrafter"/>
</dbReference>
<evidence type="ECO:0000256" key="5">
    <source>
        <dbReference type="ARBA" id="ARBA00015973"/>
    </source>
</evidence>
<dbReference type="PANTHER" id="PTHR23503:SF22">
    <property type="entry name" value="SOLUTE CARRIER FAMILY 2, FACILITATED GLUCOSE TRANSPORTER MEMBER 11"/>
    <property type="match status" value="1"/>
</dbReference>
<dbReference type="InterPro" id="IPR045263">
    <property type="entry name" value="GLUT"/>
</dbReference>
<keyword evidence="7" id="KW-1003">Cell membrane</keyword>
<keyword evidence="11 14" id="KW-0472">Membrane</keyword>
<evidence type="ECO:0000256" key="1">
    <source>
        <dbReference type="ARBA" id="ARBA00000590"/>
    </source>
</evidence>
<feature type="transmembrane region" description="Helical" evidence="14">
    <location>
        <begin position="192"/>
        <end position="214"/>
    </location>
</feature>
<evidence type="ECO:0000313" key="17">
    <source>
        <dbReference type="Proteomes" id="UP000694397"/>
    </source>
</evidence>
<reference evidence="16" key="3">
    <citation type="submission" date="2025-09" db="UniProtKB">
        <authorList>
            <consortium name="Ensembl"/>
        </authorList>
    </citation>
    <scope>IDENTIFICATION</scope>
</reference>
<evidence type="ECO:0000256" key="9">
    <source>
        <dbReference type="ARBA" id="ARBA00022692"/>
    </source>
</evidence>
<comment type="catalytic activity">
    <reaction evidence="1">
        <text>D-fructose(out) = D-fructose(in)</text>
        <dbReference type="Rhea" id="RHEA:60372"/>
        <dbReference type="ChEBI" id="CHEBI:37721"/>
    </reaction>
</comment>
<gene>
    <name evidence="16" type="primary">SLC2A11</name>
    <name evidence="16" type="synonym">slc2a11a</name>
</gene>
<dbReference type="PROSITE" id="PS00217">
    <property type="entry name" value="SUGAR_TRANSPORT_2"/>
    <property type="match status" value="1"/>
</dbReference>
<keyword evidence="8" id="KW-0762">Sugar transport</keyword>
<dbReference type="GO" id="GO:1990539">
    <property type="term" value="P:fructose import across plasma membrane"/>
    <property type="evidence" value="ECO:0007669"/>
    <property type="project" value="UniProtKB-ARBA"/>
</dbReference>
<evidence type="ECO:0000256" key="12">
    <source>
        <dbReference type="ARBA" id="ARBA00029961"/>
    </source>
</evidence>
<feature type="transmembrane region" description="Helical" evidence="14">
    <location>
        <begin position="158"/>
        <end position="180"/>
    </location>
</feature>
<reference evidence="16" key="2">
    <citation type="submission" date="2025-08" db="UniProtKB">
        <authorList>
            <consortium name="Ensembl"/>
        </authorList>
    </citation>
    <scope>IDENTIFICATION</scope>
</reference>
<dbReference type="InterPro" id="IPR005829">
    <property type="entry name" value="Sugar_transporter_CS"/>
</dbReference>
<dbReference type="PANTHER" id="PTHR23503">
    <property type="entry name" value="SOLUTE CARRIER FAMILY 2"/>
    <property type="match status" value="1"/>
</dbReference>
<evidence type="ECO:0000313" key="16">
    <source>
        <dbReference type="Ensembl" id="ENSSFOP00015073055.1"/>
    </source>
</evidence>
<evidence type="ECO:0000256" key="4">
    <source>
        <dbReference type="ARBA" id="ARBA00007004"/>
    </source>
</evidence>
<dbReference type="SUPFAM" id="SSF103473">
    <property type="entry name" value="MFS general substrate transporter"/>
    <property type="match status" value="1"/>
</dbReference>
<dbReference type="FunFam" id="1.20.1250.20:FF:001511">
    <property type="entry name" value="Solute carrier family 2, facilitated glucose transporter member 5"/>
    <property type="match status" value="1"/>
</dbReference>
<keyword evidence="6" id="KW-0813">Transport</keyword>
<evidence type="ECO:0000256" key="11">
    <source>
        <dbReference type="ARBA" id="ARBA00023136"/>
    </source>
</evidence>
<feature type="transmembrane region" description="Helical" evidence="14">
    <location>
        <begin position="414"/>
        <end position="432"/>
    </location>
</feature>
<keyword evidence="17" id="KW-1185">Reference proteome</keyword>
<keyword evidence="9 14" id="KW-0812">Transmembrane</keyword>
<evidence type="ECO:0000256" key="3">
    <source>
        <dbReference type="ARBA" id="ARBA00004651"/>
    </source>
</evidence>
<feature type="transmembrane region" description="Helical" evidence="14">
    <location>
        <begin position="70"/>
        <end position="91"/>
    </location>
</feature>
<evidence type="ECO:0000259" key="15">
    <source>
        <dbReference type="PROSITE" id="PS50850"/>
    </source>
</evidence>
<dbReference type="GO" id="GO:0070837">
    <property type="term" value="P:dehydroascorbic acid transport"/>
    <property type="evidence" value="ECO:0007669"/>
    <property type="project" value="TreeGrafter"/>
</dbReference>
<dbReference type="GO" id="GO:0005353">
    <property type="term" value="F:fructose transmembrane transporter activity"/>
    <property type="evidence" value="ECO:0007669"/>
    <property type="project" value="UniProtKB-ARBA"/>
</dbReference>
<dbReference type="InterPro" id="IPR005828">
    <property type="entry name" value="MFS_sugar_transport-like"/>
</dbReference>
<feature type="transmembrane region" description="Helical" evidence="14">
    <location>
        <begin position="382"/>
        <end position="402"/>
    </location>
</feature>
<dbReference type="GeneTree" id="ENSGT00940000161061"/>
<protein>
    <recommendedName>
        <fullName evidence="5">Solute carrier family 2, facilitated glucose transporter member 5</fullName>
    </recommendedName>
    <alternativeName>
        <fullName evidence="13">Fructose transporter</fullName>
    </alternativeName>
    <alternativeName>
        <fullName evidence="12">Glucose transporter type 5, small intestine</fullName>
    </alternativeName>
</protein>
<comment type="similarity">
    <text evidence="4">Belongs to the major facilitator superfamily. Sugar transporter (TC 2.A.1.1) family. Glucose transporter subfamily.</text>
</comment>
<feature type="transmembrane region" description="Helical" evidence="14">
    <location>
        <begin position="103"/>
        <end position="120"/>
    </location>
</feature>
<dbReference type="InterPro" id="IPR036259">
    <property type="entry name" value="MFS_trans_sf"/>
</dbReference>
<dbReference type="GO" id="GO:0046323">
    <property type="term" value="P:D-glucose import"/>
    <property type="evidence" value="ECO:0007669"/>
    <property type="project" value="TreeGrafter"/>
</dbReference>
<evidence type="ECO:0000256" key="6">
    <source>
        <dbReference type="ARBA" id="ARBA00022448"/>
    </source>
</evidence>
<evidence type="ECO:0000256" key="10">
    <source>
        <dbReference type="ARBA" id="ARBA00022989"/>
    </source>
</evidence>
<evidence type="ECO:0000256" key="2">
    <source>
        <dbReference type="ARBA" id="ARBA00004135"/>
    </source>
</evidence>
<organism evidence="16 17">
    <name type="scientific">Scleropages formosus</name>
    <name type="common">Asian bonytongue</name>
    <name type="synonym">Osteoglossum formosum</name>
    <dbReference type="NCBI Taxonomy" id="113540"/>
    <lineage>
        <taxon>Eukaryota</taxon>
        <taxon>Metazoa</taxon>
        <taxon>Chordata</taxon>
        <taxon>Craniata</taxon>
        <taxon>Vertebrata</taxon>
        <taxon>Euteleostomi</taxon>
        <taxon>Actinopterygii</taxon>
        <taxon>Neopterygii</taxon>
        <taxon>Teleostei</taxon>
        <taxon>Osteoglossocephala</taxon>
        <taxon>Osteoglossomorpha</taxon>
        <taxon>Osteoglossiformes</taxon>
        <taxon>Osteoglossidae</taxon>
        <taxon>Scleropages</taxon>
    </lineage>
</organism>
<comment type="subcellular location">
    <subcellularLocation>
        <location evidence="2">Cell membrane</location>
        <location evidence="2">Sarcolemma</location>
    </subcellularLocation>
    <subcellularLocation>
        <location evidence="3">Cell membrane</location>
        <topology evidence="3">Multi-pass membrane protein</topology>
    </subcellularLocation>
</comment>
<sequence length="471" mass="51147">PGRSYTGVCHQGPTGTLALTVCAAAVGGTLQYGYNICVCVCLSPQHICTFINDTWRERRGTRLEAYQVTLIWSFVVSVFSLGGLLGSLLAGPLAVRFGRKRSLLLNNVFLGLSSVLSVSSRTARSFEMIILARLLVGINAGVSMNVQPMYFGESAPKHLRGAAALSSAVFTAFGVLLGQVVGLRELLGGESWWPYLLASGVVPGVIQLLTLPWFPESPCYLLIDRGDKEACVKALRQLWGRDDLGADMEQILQEQGRGGGARAKRPWELFGERSVRWQLLSVMAVSSAMQLCGNDAIYFYASSVFREAGISSDRVQYATIGTGACEFTATNLLIEHLGRRLLLIGGYVLMALRVSMRPSHSSPAGVTGVLPTEIFNQTARPAAYTIAGSLMWINFFLVGMVFPFLVSELGELCFIPFCAVCLLCSLYVGFALPETKGKTLSEITHDFDRLNFGLHNERCSTSPNAKLSRSP</sequence>
<evidence type="ECO:0000256" key="8">
    <source>
        <dbReference type="ARBA" id="ARBA00022597"/>
    </source>
</evidence>
<evidence type="ECO:0000256" key="7">
    <source>
        <dbReference type="ARBA" id="ARBA00022475"/>
    </source>
</evidence>
<dbReference type="Proteomes" id="UP000694397">
    <property type="component" value="Chromosome 21"/>
</dbReference>
<accession>A0A8C9WFF7</accession>
<evidence type="ECO:0000256" key="14">
    <source>
        <dbReference type="SAM" id="Phobius"/>
    </source>
</evidence>
<name>A0A8C9WFF7_SCLFO</name>
<evidence type="ECO:0000256" key="13">
    <source>
        <dbReference type="ARBA" id="ARBA00031099"/>
    </source>
</evidence>
<dbReference type="InterPro" id="IPR020846">
    <property type="entry name" value="MFS_dom"/>
</dbReference>
<proteinExistence type="inferred from homology"/>
<dbReference type="PROSITE" id="PS50850">
    <property type="entry name" value="MFS"/>
    <property type="match status" value="1"/>
</dbReference>
<dbReference type="Gene3D" id="1.20.1250.20">
    <property type="entry name" value="MFS general substrate transporter like domains"/>
    <property type="match status" value="1"/>
</dbReference>